<gene>
    <name evidence="1" type="ORF">CSW57_22850</name>
</gene>
<evidence type="ECO:0000313" key="1">
    <source>
        <dbReference type="EMBL" id="PHV64641.1"/>
    </source>
</evidence>
<sequence>MSIPELGGAHATLPEGCHQATLEEIYQTFVVDAPHRAERDLMYRALVLYVDVLRTVFPTGRLWIDGGFVTHKLWRAPEDIDVVAVVPMTDYSNVCTNAAAMLPLMTLQHVSSREFAGTVPRLQAMGGLVDGFIVPDVEVQTDYWADLWSRIKDRHGNPLPETERKGFLEVTL</sequence>
<name>A0A2G3PFR0_WILMA</name>
<accession>A0A2G3PFR0</accession>
<dbReference type="InterPro" id="IPR053860">
    <property type="entry name" value="DUF6932"/>
</dbReference>
<protein>
    <submittedName>
        <fullName evidence="1">Uncharacterized protein</fullName>
    </submittedName>
</protein>
<dbReference type="AlphaFoldDB" id="A0A2G3PFR0"/>
<comment type="caution">
    <text evidence="1">The sequence shown here is derived from an EMBL/GenBank/DDBJ whole genome shotgun (WGS) entry which is preliminary data.</text>
</comment>
<dbReference type="Proteomes" id="UP000225108">
    <property type="component" value="Unassembled WGS sequence"/>
</dbReference>
<reference evidence="1 2" key="1">
    <citation type="submission" date="2017-10" db="EMBL/GenBank/DDBJ databases">
        <title>The draft genome sequence of Williamsia sp. BULT 1.1 isolated from the semi-arid grassland soils from South Africa.</title>
        <authorList>
            <person name="Kabwe M.H."/>
            <person name="Govender N."/>
            <person name="Mutseka Lunga P."/>
            <person name="Vikram S."/>
            <person name="Makhalanyane T.P."/>
        </authorList>
    </citation>
    <scope>NUCLEOTIDE SEQUENCE [LARGE SCALE GENOMIC DNA]</scope>
    <source>
        <strain evidence="1 2">BULT 1.1</strain>
    </source>
</reference>
<dbReference type="EMBL" id="PEBD01000012">
    <property type="protein sequence ID" value="PHV64641.1"/>
    <property type="molecule type" value="Genomic_DNA"/>
</dbReference>
<organism evidence="1 2">
    <name type="scientific">Williamsia marianensis</name>
    <dbReference type="NCBI Taxonomy" id="85044"/>
    <lineage>
        <taxon>Bacteria</taxon>
        <taxon>Bacillati</taxon>
        <taxon>Actinomycetota</taxon>
        <taxon>Actinomycetes</taxon>
        <taxon>Mycobacteriales</taxon>
        <taxon>Nocardiaceae</taxon>
        <taxon>Williamsia</taxon>
    </lineage>
</organism>
<evidence type="ECO:0000313" key="2">
    <source>
        <dbReference type="Proteomes" id="UP000225108"/>
    </source>
</evidence>
<dbReference type="Pfam" id="PF22014">
    <property type="entry name" value="DUF6932"/>
    <property type="match status" value="1"/>
</dbReference>
<proteinExistence type="predicted"/>